<feature type="compositionally biased region" description="Basic and acidic residues" evidence="1">
    <location>
        <begin position="35"/>
        <end position="53"/>
    </location>
</feature>
<organism evidence="2">
    <name type="scientific">Haptolina ericina</name>
    <dbReference type="NCBI Taxonomy" id="156174"/>
    <lineage>
        <taxon>Eukaryota</taxon>
        <taxon>Haptista</taxon>
        <taxon>Haptophyta</taxon>
        <taxon>Prymnesiophyceae</taxon>
        <taxon>Prymnesiales</taxon>
        <taxon>Prymnesiaceae</taxon>
        <taxon>Haptolina</taxon>
    </lineage>
</organism>
<dbReference type="EMBL" id="HBHX01024918">
    <property type="protein sequence ID" value="CAE0113218.1"/>
    <property type="molecule type" value="Transcribed_RNA"/>
</dbReference>
<dbReference type="AlphaFoldDB" id="A0A7S3ARX4"/>
<reference evidence="2" key="1">
    <citation type="submission" date="2021-01" db="EMBL/GenBank/DDBJ databases">
        <authorList>
            <person name="Corre E."/>
            <person name="Pelletier E."/>
            <person name="Niang G."/>
            <person name="Scheremetjew M."/>
            <person name="Finn R."/>
            <person name="Kale V."/>
            <person name="Holt S."/>
            <person name="Cochrane G."/>
            <person name="Meng A."/>
            <person name="Brown T."/>
            <person name="Cohen L."/>
        </authorList>
    </citation>
    <scope>NUCLEOTIDE SEQUENCE</scope>
    <source>
        <strain evidence="2">CCMP281</strain>
    </source>
</reference>
<name>A0A7S3ARX4_9EUKA</name>
<evidence type="ECO:0000313" key="2">
    <source>
        <dbReference type="EMBL" id="CAE0113218.1"/>
    </source>
</evidence>
<sequence length="304" mass="32728">MGCCPSRSTDGDDPDAPRAVKKEGKAKILTTEPSDLEKHVERECKLKGRKAPEPADQELMGKGEASTRTSAMEKEGASEEDSSSGVAVVEDAAAEAEEARRKEEEAAAAEAAEQVRREAEEKARIAAEEKAKRDAEEQAKRVASLKAAIGNTMTRAAAKAPTRVQSLATAARLQLDDKAALSAFTRYEDQVQQAATQLTARMPILARLMRGKGEPGNLATLLSMEEHTRNAQFMAVMHAGATSSEHMTHTQVTALRAYSTHCSTMLDKLTRRLPMMPPELAPTASAYLSAVSQHRDLAMAAMPA</sequence>
<feature type="compositionally biased region" description="Basic and acidic residues" evidence="1">
    <location>
        <begin position="15"/>
        <end position="26"/>
    </location>
</feature>
<feature type="region of interest" description="Disordered" evidence="1">
    <location>
        <begin position="1"/>
        <end position="115"/>
    </location>
</feature>
<evidence type="ECO:0000256" key="1">
    <source>
        <dbReference type="SAM" id="MobiDB-lite"/>
    </source>
</evidence>
<protein>
    <submittedName>
        <fullName evidence="2">Uncharacterized protein</fullName>
    </submittedName>
</protein>
<gene>
    <name evidence="2" type="ORF">HERI1096_LOCUS13878</name>
</gene>
<proteinExistence type="predicted"/>
<accession>A0A7S3ARX4</accession>